<gene>
    <name evidence="3" type="primary">LOC114023230</name>
</gene>
<feature type="compositionally biased region" description="Acidic residues" evidence="2">
    <location>
        <begin position="33"/>
        <end position="64"/>
    </location>
</feature>
<dbReference type="GO" id="GO:0051225">
    <property type="term" value="P:spindle assembly"/>
    <property type="evidence" value="ECO:0007669"/>
    <property type="project" value="TreeGrafter"/>
</dbReference>
<dbReference type="AlphaFoldDB" id="A0A4X2JSX9"/>
<name>A0A4X2JSX9_VOMUR</name>
<keyword evidence="1" id="KW-0175">Coiled coil</keyword>
<dbReference type="PANTHER" id="PTHR14352:SF2">
    <property type="entry name" value="HAUS AUGMIN-LIKE COMPLEX SUBUNIT 7"/>
    <property type="match status" value="1"/>
</dbReference>
<evidence type="ECO:0008006" key="5">
    <source>
        <dbReference type="Google" id="ProtNLM"/>
    </source>
</evidence>
<dbReference type="GO" id="GO:0051011">
    <property type="term" value="F:microtubule minus-end binding"/>
    <property type="evidence" value="ECO:0007669"/>
    <property type="project" value="TreeGrafter"/>
</dbReference>
<dbReference type="STRING" id="29139.ENSVURP00010000155"/>
<dbReference type="GeneTree" id="ENSGT00390000003937"/>
<dbReference type="Ensembl" id="ENSVURT00010000181.1">
    <property type="protein sequence ID" value="ENSVURP00010000155.1"/>
    <property type="gene ID" value="ENSVURG00010000147.1"/>
</dbReference>
<dbReference type="PANTHER" id="PTHR14352">
    <property type="entry name" value="HAUS AUGMIN-LIKE COMPLEX SUBUNIT 7"/>
    <property type="match status" value="1"/>
</dbReference>
<accession>A0A4X2JSX9</accession>
<organism evidence="3 4">
    <name type="scientific">Vombatus ursinus</name>
    <name type="common">Common wombat</name>
    <dbReference type="NCBI Taxonomy" id="29139"/>
    <lineage>
        <taxon>Eukaryota</taxon>
        <taxon>Metazoa</taxon>
        <taxon>Chordata</taxon>
        <taxon>Craniata</taxon>
        <taxon>Vertebrata</taxon>
        <taxon>Euteleostomi</taxon>
        <taxon>Mammalia</taxon>
        <taxon>Metatheria</taxon>
        <taxon>Diprotodontia</taxon>
        <taxon>Vombatidae</taxon>
        <taxon>Vombatus</taxon>
    </lineage>
</organism>
<evidence type="ECO:0000313" key="4">
    <source>
        <dbReference type="Proteomes" id="UP000314987"/>
    </source>
</evidence>
<protein>
    <recommendedName>
        <fullName evidence="5">HAUS augmin like complex subunit 7</fullName>
    </recommendedName>
</protein>
<dbReference type="InterPro" id="IPR029711">
    <property type="entry name" value="Haus7-like"/>
</dbReference>
<dbReference type="OMA" id="IAFIHVF"/>
<evidence type="ECO:0000256" key="1">
    <source>
        <dbReference type="SAM" id="Coils"/>
    </source>
</evidence>
<dbReference type="GO" id="GO:0031023">
    <property type="term" value="P:microtubule organizing center organization"/>
    <property type="evidence" value="ECO:0007669"/>
    <property type="project" value="TreeGrafter"/>
</dbReference>
<reference evidence="3" key="2">
    <citation type="submission" date="2025-08" db="UniProtKB">
        <authorList>
            <consortium name="Ensembl"/>
        </authorList>
    </citation>
    <scope>IDENTIFICATION</scope>
</reference>
<feature type="region of interest" description="Disordered" evidence="2">
    <location>
        <begin position="1"/>
        <end position="64"/>
    </location>
</feature>
<evidence type="ECO:0000256" key="2">
    <source>
        <dbReference type="SAM" id="MobiDB-lite"/>
    </source>
</evidence>
<evidence type="ECO:0000313" key="3">
    <source>
        <dbReference type="Ensembl" id="ENSVURP00010000155.1"/>
    </source>
</evidence>
<dbReference type="Proteomes" id="UP000314987">
    <property type="component" value="Unassembled WGS sequence"/>
</dbReference>
<feature type="coiled-coil region" evidence="1">
    <location>
        <begin position="247"/>
        <end position="274"/>
    </location>
</feature>
<proteinExistence type="predicted"/>
<reference evidence="3" key="3">
    <citation type="submission" date="2025-09" db="UniProtKB">
        <authorList>
            <consortium name="Ensembl"/>
        </authorList>
    </citation>
    <scope>IDENTIFICATION</scope>
</reference>
<keyword evidence="4" id="KW-1185">Reference proteome</keyword>
<dbReference type="GO" id="GO:0070652">
    <property type="term" value="C:HAUS complex"/>
    <property type="evidence" value="ECO:0007669"/>
    <property type="project" value="TreeGrafter"/>
</dbReference>
<reference evidence="4" key="1">
    <citation type="submission" date="2018-12" db="EMBL/GenBank/DDBJ databases">
        <authorList>
            <person name="Yazar S."/>
        </authorList>
    </citation>
    <scope>NUCLEOTIDE SEQUENCE [LARGE SCALE GENOMIC DNA]</scope>
</reference>
<sequence>MMAHLWTGFENGDNDQKAAQARKRWCEEKWENEGEDEDENEKEDQDQDQDQDEDEDEDEDEEDAQLSLEALRVLERLKDIDCPFLDGLYITGLRTIKQFLCTPSIYRLLILEWLFARLYPSFGDSFETVPDFGAKEKITELTRLGHELMLCGPDDQDLIKGSTGVKEQLYFFNQLLDLVTSLGPEYATSFFSVEENFSKLVKDNEMLLKKVFTSHVHMEILDPKFSPLPLDMESSCGIKENLHIMPLEAKKTKVEELSEKLTKLTEMLPAHKEEAVGHQGSINGLYLPNLARRPVQCSPHCAKISSHGCGTLGLTLSDFHQLVIAFIHVFEDELHEHCNCPAPYINPCGPFFQSVHDSLTLCNQGLKAITEVMDTSVKVEDIAELPQWEKAYLGEGNYMVTLVEKLKELKRKYELFQDSPWTSLECMGES</sequence>